<protein>
    <submittedName>
        <fullName evidence="3">Magnesium chelatase family protein</fullName>
    </submittedName>
</protein>
<feature type="domain" description="Mg chelatase-related protein C-terminal" evidence="2">
    <location>
        <begin position="403"/>
        <end position="498"/>
    </location>
</feature>
<dbReference type="Proteomes" id="UP000199800">
    <property type="component" value="Unassembled WGS sequence"/>
</dbReference>
<dbReference type="SUPFAM" id="SSF52540">
    <property type="entry name" value="P-loop containing nucleoside triphosphate hydrolases"/>
    <property type="match status" value="1"/>
</dbReference>
<organism evidence="3 4">
    <name type="scientific">[Clostridium] polysaccharolyticum</name>
    <dbReference type="NCBI Taxonomy" id="29364"/>
    <lineage>
        <taxon>Bacteria</taxon>
        <taxon>Bacillati</taxon>
        <taxon>Bacillota</taxon>
        <taxon>Clostridia</taxon>
        <taxon>Lachnospirales</taxon>
        <taxon>Lachnospiraceae</taxon>
    </lineage>
</organism>
<dbReference type="Pfam" id="PF13335">
    <property type="entry name" value="Mg_chelatase_C"/>
    <property type="match status" value="1"/>
</dbReference>
<dbReference type="SUPFAM" id="SSF54211">
    <property type="entry name" value="Ribosomal protein S5 domain 2-like"/>
    <property type="match status" value="1"/>
</dbReference>
<dbReference type="STRING" id="29364.SAMN04487772_10167"/>
<evidence type="ECO:0000259" key="2">
    <source>
        <dbReference type="Pfam" id="PF13335"/>
    </source>
</evidence>
<dbReference type="PANTHER" id="PTHR32039">
    <property type="entry name" value="MAGNESIUM-CHELATASE SUBUNIT CHLI"/>
    <property type="match status" value="1"/>
</dbReference>
<dbReference type="InterPro" id="IPR014721">
    <property type="entry name" value="Ribsml_uS5_D2-typ_fold_subgr"/>
</dbReference>
<dbReference type="Gene3D" id="3.30.230.10">
    <property type="match status" value="1"/>
</dbReference>
<dbReference type="InterPro" id="IPR025158">
    <property type="entry name" value="Mg_chelat-rel_C"/>
</dbReference>
<feature type="domain" description="Magnesium chelatase ChlI-like catalytic" evidence="1">
    <location>
        <begin position="191"/>
        <end position="395"/>
    </location>
</feature>
<proteinExistence type="predicted"/>
<dbReference type="OrthoDB" id="9813147at2"/>
<dbReference type="GO" id="GO:0005524">
    <property type="term" value="F:ATP binding"/>
    <property type="evidence" value="ECO:0007669"/>
    <property type="project" value="InterPro"/>
</dbReference>
<dbReference type="PANTHER" id="PTHR32039:SF7">
    <property type="entry name" value="COMPETENCE PROTEIN COMM"/>
    <property type="match status" value="1"/>
</dbReference>
<gene>
    <name evidence="3" type="ORF">SAMN04487772_10167</name>
</gene>
<sequence length="513" mass="56943">MFSKSYCAALQGVHVSLVQVEVDMSDGLPVFQLVGYLGSQVKEARERVRIALKNSGYKLPVKKITVNLSPADIRKEGTAFDLAIAISLLCSMGAVSAERLKNILLVGELGLDGTVHDVNGILPIVYEAQRQGYECCYVPKGNEAEGAVVKGIKVYGVESLQQLVRYLNGENEIIQVVQYSEKIVKEEYTYDFSEVAGQKFLKRAIEIAAAGQHNILIAGPPGSGKTMLAKCIPSIMPELSFEEALEISKIYSISGLLDEHHSFITHRPFRAPHHTITATALVGGGIIPKPGEISYASGGVLFLDELAEFKRSTIEALRQPMEDGSITLSRLNINYQYPSDFMLVGATNLCPCGFYPNLHKCKCTQHQIQRYLGKISKAILDRIDICAESMEVPYKELSRVSEESSAAIKKRVKRARQIQKDRYRKLDIQFNGQLTPKLIKEAMVLKSAEDGFMEEMYQRMHMTARSYHRMLKVARTIADLEGEETVGMSHLKEALFYRGMDSVLNGGGCDDSQ</sequence>
<dbReference type="Pfam" id="PF13541">
    <property type="entry name" value="ChlI"/>
    <property type="match status" value="1"/>
</dbReference>
<dbReference type="AlphaFoldDB" id="A0A1H9Y1F9"/>
<dbReference type="Gene3D" id="3.40.50.300">
    <property type="entry name" value="P-loop containing nucleotide triphosphate hydrolases"/>
    <property type="match status" value="1"/>
</dbReference>
<dbReference type="InterPro" id="IPR045006">
    <property type="entry name" value="CHLI-like"/>
</dbReference>
<dbReference type="RefSeq" id="WP_092474800.1">
    <property type="nucleotide sequence ID" value="NZ_FOHN01000001.1"/>
</dbReference>
<dbReference type="EMBL" id="FOHN01000001">
    <property type="protein sequence ID" value="SES62597.1"/>
    <property type="molecule type" value="Genomic_DNA"/>
</dbReference>
<dbReference type="NCBIfam" id="TIGR00368">
    <property type="entry name" value="YifB family Mg chelatase-like AAA ATPase"/>
    <property type="match status" value="1"/>
</dbReference>
<dbReference type="InterPro" id="IPR004482">
    <property type="entry name" value="Mg_chelat-rel"/>
</dbReference>
<evidence type="ECO:0000259" key="1">
    <source>
        <dbReference type="Pfam" id="PF01078"/>
    </source>
</evidence>
<dbReference type="CDD" id="cd00009">
    <property type="entry name" value="AAA"/>
    <property type="match status" value="1"/>
</dbReference>
<accession>A0A1H9Y1F9</accession>
<dbReference type="InterPro" id="IPR027417">
    <property type="entry name" value="P-loop_NTPase"/>
</dbReference>
<keyword evidence="4" id="KW-1185">Reference proteome</keyword>
<reference evidence="3 4" key="1">
    <citation type="submission" date="2016-10" db="EMBL/GenBank/DDBJ databases">
        <authorList>
            <person name="de Groot N.N."/>
        </authorList>
    </citation>
    <scope>NUCLEOTIDE SEQUENCE [LARGE SCALE GENOMIC DNA]</scope>
    <source>
        <strain evidence="3 4">DSM 1801</strain>
    </source>
</reference>
<evidence type="ECO:0000313" key="4">
    <source>
        <dbReference type="Proteomes" id="UP000199800"/>
    </source>
</evidence>
<evidence type="ECO:0000313" key="3">
    <source>
        <dbReference type="EMBL" id="SES62597.1"/>
    </source>
</evidence>
<name>A0A1H9Y1F9_9FIRM</name>
<dbReference type="Pfam" id="PF01078">
    <property type="entry name" value="Mg_chelatase"/>
    <property type="match status" value="1"/>
</dbReference>
<dbReference type="InterPro" id="IPR000523">
    <property type="entry name" value="Mg_chelatse_chII-like_cat_dom"/>
</dbReference>
<dbReference type="InterPro" id="IPR020568">
    <property type="entry name" value="Ribosomal_Su5_D2-typ_SF"/>
</dbReference>